<sequence>MSAKRQPRTTHWTFKLSPLPDELLSSWLCRVAHAHGMTPHAFTTLHWPTVAVWTRDIDRSAADDWLADVAEAAGLTLDAVRDLTLRPLMAILAKGGNQEGSDHMRGNSPLVLSAGVWHRRRLLPALQFCPICVVQDEPYFRRSWRLATSVACTRHQIPLRERCTACSTPVSPHRAPAGRMLECHDCGHRLDLYASDRSGMAPPTTPSNGARGFLTAMDLQRRFECVLIAVNDDAETPAPAKPFHDEDAFAVLRTLISATVSKPAHTKLREALDDCTPPWRGIEHGNQFEKIGTQERAQWMETIACWTADWARRFAHGAVSAGITQRTFERLAKPAVLAKEIKRLKTGVQRKRKPWTSILHDATMRKLKRTDPAAWRQLRAARILAGKAVPP</sequence>
<gene>
    <name evidence="2" type="ORF">ACFPOB_11430</name>
</gene>
<evidence type="ECO:0000313" key="3">
    <source>
        <dbReference type="Proteomes" id="UP001596053"/>
    </source>
</evidence>
<evidence type="ECO:0000259" key="1">
    <source>
        <dbReference type="Pfam" id="PF06527"/>
    </source>
</evidence>
<dbReference type="RefSeq" id="WP_377798387.1">
    <property type="nucleotide sequence ID" value="NZ_JBHSLW010000013.1"/>
</dbReference>
<dbReference type="EMBL" id="JBHSLW010000013">
    <property type="protein sequence ID" value="MFC5420169.1"/>
    <property type="molecule type" value="Genomic_DNA"/>
</dbReference>
<accession>A0ABW0ISD7</accession>
<keyword evidence="3" id="KW-1185">Reference proteome</keyword>
<reference evidence="3" key="1">
    <citation type="journal article" date="2019" name="Int. J. Syst. Evol. Microbiol.">
        <title>The Global Catalogue of Microorganisms (GCM) 10K type strain sequencing project: providing services to taxonomists for standard genome sequencing and annotation.</title>
        <authorList>
            <consortium name="The Broad Institute Genomics Platform"/>
            <consortium name="The Broad Institute Genome Sequencing Center for Infectious Disease"/>
            <person name="Wu L."/>
            <person name="Ma J."/>
        </authorList>
    </citation>
    <scope>NUCLEOTIDE SEQUENCE [LARGE SCALE GENOMIC DNA]</scope>
    <source>
        <strain evidence="3">NCAIM B.01391</strain>
    </source>
</reference>
<evidence type="ECO:0000313" key="2">
    <source>
        <dbReference type="EMBL" id="MFC5420169.1"/>
    </source>
</evidence>
<comment type="caution">
    <text evidence="2">The sequence shown here is derived from an EMBL/GenBank/DDBJ whole genome shotgun (WGS) entry which is preliminary data.</text>
</comment>
<proteinExistence type="predicted"/>
<dbReference type="Proteomes" id="UP001596053">
    <property type="component" value="Unassembled WGS sequence"/>
</dbReference>
<name>A0ABW0ISD7_9HYPH</name>
<organism evidence="2 3">
    <name type="scientific">Bosea eneae</name>
    <dbReference type="NCBI Taxonomy" id="151454"/>
    <lineage>
        <taxon>Bacteria</taxon>
        <taxon>Pseudomonadati</taxon>
        <taxon>Pseudomonadota</taxon>
        <taxon>Alphaproteobacteria</taxon>
        <taxon>Hyphomicrobiales</taxon>
        <taxon>Boseaceae</taxon>
        <taxon>Bosea</taxon>
    </lineage>
</organism>
<dbReference type="InterPro" id="IPR009492">
    <property type="entry name" value="TniQ"/>
</dbReference>
<feature type="domain" description="TniQ" evidence="1">
    <location>
        <begin position="14"/>
        <end position="159"/>
    </location>
</feature>
<protein>
    <submittedName>
        <fullName evidence="2">TniQ family protein</fullName>
    </submittedName>
</protein>
<dbReference type="Pfam" id="PF06527">
    <property type="entry name" value="TniQ"/>
    <property type="match status" value="1"/>
</dbReference>